<feature type="region of interest" description="Disordered" evidence="1">
    <location>
        <begin position="135"/>
        <end position="163"/>
    </location>
</feature>
<evidence type="ECO:0000256" key="1">
    <source>
        <dbReference type="SAM" id="MobiDB-lite"/>
    </source>
</evidence>
<accession>A0A1Y2I5M2</accession>
<name>A0A1Y2I5M2_TRAC3</name>
<proteinExistence type="predicted"/>
<dbReference type="OrthoDB" id="2719712at2759"/>
<keyword evidence="3" id="KW-1185">Reference proteome</keyword>
<feature type="compositionally biased region" description="Polar residues" evidence="1">
    <location>
        <begin position="153"/>
        <end position="162"/>
    </location>
</feature>
<gene>
    <name evidence="2" type="ORF">PYCCODRAFT_1472634</name>
</gene>
<protein>
    <submittedName>
        <fullName evidence="2">Uncharacterized protein</fullName>
    </submittedName>
</protein>
<dbReference type="EMBL" id="KZ084183">
    <property type="protein sequence ID" value="OSC96418.1"/>
    <property type="molecule type" value="Genomic_DNA"/>
</dbReference>
<dbReference type="Proteomes" id="UP000193067">
    <property type="component" value="Unassembled WGS sequence"/>
</dbReference>
<reference evidence="2 3" key="1">
    <citation type="journal article" date="2015" name="Biotechnol. Biofuels">
        <title>Enhanced degradation of softwood versus hardwood by the white-rot fungus Pycnoporus coccineus.</title>
        <authorList>
            <person name="Couturier M."/>
            <person name="Navarro D."/>
            <person name="Chevret D."/>
            <person name="Henrissat B."/>
            <person name="Piumi F."/>
            <person name="Ruiz-Duenas F.J."/>
            <person name="Martinez A.T."/>
            <person name="Grigoriev I.V."/>
            <person name="Riley R."/>
            <person name="Lipzen A."/>
            <person name="Berrin J.G."/>
            <person name="Master E.R."/>
            <person name="Rosso M.N."/>
        </authorList>
    </citation>
    <scope>NUCLEOTIDE SEQUENCE [LARGE SCALE GENOMIC DNA]</scope>
    <source>
        <strain evidence="2 3">BRFM310</strain>
    </source>
</reference>
<evidence type="ECO:0000313" key="3">
    <source>
        <dbReference type="Proteomes" id="UP000193067"/>
    </source>
</evidence>
<sequence>MSTAIYLTALIPLLCILGYSITQRYWHKSLIDTSAEADKQKRGFAYAATTALKPHRTTHLEFYVPLPQDYDKYLPTILRDFGGESGKGMDKTASPVDVPDIKPAVSRNLDIRRGPLRRPLVILPCPVSDHQHNPVLTSLSPSNSAPAARSAEIGQTSVSTGESVDLPCADAIQARPVSPDEEAGAAEDAPPIPNIDRDGTLDLILVRQINVRGEKGGHSGTLETPYFEIEGSQPIASPPPFTGEEDVQIGDIFYYRNTEDSRRSQMWIWQLDPTQGAYWKRVHVGYKREDGRRLTLTEKKRIPSWIGEKWYMRRGVQKRL</sequence>
<feature type="compositionally biased region" description="Low complexity" evidence="1">
    <location>
        <begin position="138"/>
        <end position="151"/>
    </location>
</feature>
<evidence type="ECO:0000313" key="2">
    <source>
        <dbReference type="EMBL" id="OSC96418.1"/>
    </source>
</evidence>
<feature type="region of interest" description="Disordered" evidence="1">
    <location>
        <begin position="177"/>
        <end position="197"/>
    </location>
</feature>
<dbReference type="AlphaFoldDB" id="A0A1Y2I5M2"/>
<organism evidence="2 3">
    <name type="scientific">Trametes coccinea (strain BRFM310)</name>
    <name type="common">Pycnoporus coccineus</name>
    <dbReference type="NCBI Taxonomy" id="1353009"/>
    <lineage>
        <taxon>Eukaryota</taxon>
        <taxon>Fungi</taxon>
        <taxon>Dikarya</taxon>
        <taxon>Basidiomycota</taxon>
        <taxon>Agaricomycotina</taxon>
        <taxon>Agaricomycetes</taxon>
        <taxon>Polyporales</taxon>
        <taxon>Polyporaceae</taxon>
        <taxon>Trametes</taxon>
    </lineage>
</organism>